<gene>
    <name evidence="2" type="ORF">JMJ77_000976</name>
</gene>
<evidence type="ECO:0000313" key="3">
    <source>
        <dbReference type="Proteomes" id="UP000699042"/>
    </source>
</evidence>
<evidence type="ECO:0000256" key="1">
    <source>
        <dbReference type="SAM" id="MobiDB-lite"/>
    </source>
</evidence>
<evidence type="ECO:0000313" key="2">
    <source>
        <dbReference type="EMBL" id="KAG7053898.1"/>
    </source>
</evidence>
<organism evidence="2 3">
    <name type="scientific">Colletotrichum scovillei</name>
    <dbReference type="NCBI Taxonomy" id="1209932"/>
    <lineage>
        <taxon>Eukaryota</taxon>
        <taxon>Fungi</taxon>
        <taxon>Dikarya</taxon>
        <taxon>Ascomycota</taxon>
        <taxon>Pezizomycotina</taxon>
        <taxon>Sordariomycetes</taxon>
        <taxon>Hypocreomycetidae</taxon>
        <taxon>Glomerellales</taxon>
        <taxon>Glomerellaceae</taxon>
        <taxon>Colletotrichum</taxon>
        <taxon>Colletotrichum acutatum species complex</taxon>
    </lineage>
</organism>
<feature type="region of interest" description="Disordered" evidence="1">
    <location>
        <begin position="1"/>
        <end position="21"/>
    </location>
</feature>
<dbReference type="AlphaFoldDB" id="A0A9P7RAN1"/>
<dbReference type="EMBL" id="JAESDN010000003">
    <property type="protein sequence ID" value="KAG7053898.1"/>
    <property type="molecule type" value="Genomic_DNA"/>
</dbReference>
<accession>A0A9P7RAN1</accession>
<name>A0A9P7RAN1_9PEZI</name>
<comment type="caution">
    <text evidence="2">The sequence shown here is derived from an EMBL/GenBank/DDBJ whole genome shotgun (WGS) entry which is preliminary data.</text>
</comment>
<proteinExistence type="predicted"/>
<keyword evidence="3" id="KW-1185">Reference proteome</keyword>
<protein>
    <submittedName>
        <fullName evidence="2">Dihydrodipicolinate synthase</fullName>
    </submittedName>
</protein>
<dbReference type="Proteomes" id="UP000699042">
    <property type="component" value="Unassembled WGS sequence"/>
</dbReference>
<reference evidence="2" key="1">
    <citation type="submission" date="2021-05" db="EMBL/GenBank/DDBJ databases">
        <title>Comparative genomics of three Colletotrichum scovillei strains and genetic complementation revealed genes involved fungal growth and virulence on chili pepper.</title>
        <authorList>
            <person name="Hsieh D.-K."/>
            <person name="Chuang S.-C."/>
            <person name="Chen C.-Y."/>
            <person name="Chao Y.-T."/>
            <person name="Lu M.-Y.J."/>
            <person name="Lee M.-H."/>
            <person name="Shih M.-C."/>
        </authorList>
    </citation>
    <scope>NUCLEOTIDE SEQUENCE</scope>
    <source>
        <strain evidence="2">Coll-153</strain>
    </source>
</reference>
<sequence length="200" mass="22524">MGLHQSVHMPRRQGTDKELFGVGPQRTDRVEICGKASGFEEQTEREYRTLQVNQVLKHRILFSFKLCARDEAKRPPAASTAIPEIPIQRSLQPGNAQLHQHPVRPAQLRLQLGRLLELAGIVQLQQLDVHLGREVGRRRDDAVGARHEPVQKKVRLARERGERLRDALVVRYAVQLAQVAAGELAAHDFGVRGRQVGDEV</sequence>